<accession>A0ABT0WBX8</accession>
<evidence type="ECO:0000313" key="3">
    <source>
        <dbReference type="Proteomes" id="UP001523262"/>
    </source>
</evidence>
<organism evidence="2 3">
    <name type="scientific">Neobacillus pocheonensis</name>
    <dbReference type="NCBI Taxonomy" id="363869"/>
    <lineage>
        <taxon>Bacteria</taxon>
        <taxon>Bacillati</taxon>
        <taxon>Bacillota</taxon>
        <taxon>Bacilli</taxon>
        <taxon>Bacillales</taxon>
        <taxon>Bacillaceae</taxon>
        <taxon>Neobacillus</taxon>
    </lineage>
</organism>
<dbReference type="Proteomes" id="UP001523262">
    <property type="component" value="Unassembled WGS sequence"/>
</dbReference>
<keyword evidence="1" id="KW-0812">Transmembrane</keyword>
<protein>
    <submittedName>
        <fullName evidence="2">Uncharacterized protein</fullName>
    </submittedName>
</protein>
<proteinExistence type="predicted"/>
<sequence length="58" mass="6999">MRKRQMNPAFIVYVFVFLMNVSIFNEIVKKYPMFDNKDIKYKGENENEKTLASGYRKN</sequence>
<feature type="transmembrane region" description="Helical" evidence="1">
    <location>
        <begin position="6"/>
        <end position="28"/>
    </location>
</feature>
<evidence type="ECO:0000256" key="1">
    <source>
        <dbReference type="SAM" id="Phobius"/>
    </source>
</evidence>
<comment type="caution">
    <text evidence="2">The sequence shown here is derived from an EMBL/GenBank/DDBJ whole genome shotgun (WGS) entry which is preliminary data.</text>
</comment>
<reference evidence="2 3" key="1">
    <citation type="submission" date="2022-06" db="EMBL/GenBank/DDBJ databases">
        <authorList>
            <person name="Jeon C.O."/>
        </authorList>
    </citation>
    <scope>NUCLEOTIDE SEQUENCE [LARGE SCALE GENOMIC DNA]</scope>
    <source>
        <strain evidence="2 3">KCTC 13943</strain>
    </source>
</reference>
<dbReference type="EMBL" id="JAMQCR010000001">
    <property type="protein sequence ID" value="MCM2533816.1"/>
    <property type="molecule type" value="Genomic_DNA"/>
</dbReference>
<keyword evidence="1" id="KW-0472">Membrane</keyword>
<gene>
    <name evidence="2" type="ORF">NDK43_17255</name>
</gene>
<keyword evidence="1" id="KW-1133">Transmembrane helix</keyword>
<name>A0ABT0WBX8_9BACI</name>
<keyword evidence="3" id="KW-1185">Reference proteome</keyword>
<evidence type="ECO:0000313" key="2">
    <source>
        <dbReference type="EMBL" id="MCM2533816.1"/>
    </source>
</evidence>